<name>A0ABV8AA21_9DEIO</name>
<evidence type="ECO:0000313" key="1">
    <source>
        <dbReference type="EMBL" id="MFC3862111.1"/>
    </source>
</evidence>
<organism evidence="1 2">
    <name type="scientific">Deinococcus antarcticus</name>
    <dbReference type="NCBI Taxonomy" id="1298767"/>
    <lineage>
        <taxon>Bacteria</taxon>
        <taxon>Thermotogati</taxon>
        <taxon>Deinococcota</taxon>
        <taxon>Deinococci</taxon>
        <taxon>Deinococcales</taxon>
        <taxon>Deinococcaceae</taxon>
        <taxon>Deinococcus</taxon>
    </lineage>
</organism>
<reference evidence="2" key="1">
    <citation type="journal article" date="2019" name="Int. J. Syst. Evol. Microbiol.">
        <title>The Global Catalogue of Microorganisms (GCM) 10K type strain sequencing project: providing services to taxonomists for standard genome sequencing and annotation.</title>
        <authorList>
            <consortium name="The Broad Institute Genomics Platform"/>
            <consortium name="The Broad Institute Genome Sequencing Center for Infectious Disease"/>
            <person name="Wu L."/>
            <person name="Ma J."/>
        </authorList>
    </citation>
    <scope>NUCLEOTIDE SEQUENCE [LARGE SCALE GENOMIC DNA]</scope>
    <source>
        <strain evidence="2">CCTCC AB 2013263</strain>
    </source>
</reference>
<keyword evidence="2" id="KW-1185">Reference proteome</keyword>
<dbReference type="EMBL" id="JBHRZF010000173">
    <property type="protein sequence ID" value="MFC3862111.1"/>
    <property type="molecule type" value="Genomic_DNA"/>
</dbReference>
<evidence type="ECO:0000313" key="2">
    <source>
        <dbReference type="Proteomes" id="UP001595748"/>
    </source>
</evidence>
<comment type="caution">
    <text evidence="1">The sequence shown here is derived from an EMBL/GenBank/DDBJ whole genome shotgun (WGS) entry which is preliminary data.</text>
</comment>
<accession>A0ABV8AA21</accession>
<feature type="non-terminal residue" evidence="1">
    <location>
        <position position="1"/>
    </location>
</feature>
<proteinExistence type="predicted"/>
<dbReference type="Proteomes" id="UP001595748">
    <property type="component" value="Unassembled WGS sequence"/>
</dbReference>
<sequence>ELDSHIELFHGHILPILIGIRISMCHTLTPLVMHSSRRKVLQCSCGVRHIIWENLNLSVQDDEFRDLCQLVQSDTLDTVGQWHLHRGAGGIGLWYGAFGTTFSHGEFADFVLLLQAVLTLPVTPPRPLYALN</sequence>
<protein>
    <submittedName>
        <fullName evidence="1">Uncharacterized protein</fullName>
    </submittedName>
</protein>
<gene>
    <name evidence="1" type="ORF">ACFOPQ_15190</name>
</gene>
<dbReference type="RefSeq" id="WP_380079668.1">
    <property type="nucleotide sequence ID" value="NZ_JBHRZF010000173.1"/>
</dbReference>